<feature type="compositionally biased region" description="Polar residues" evidence="1">
    <location>
        <begin position="80"/>
        <end position="98"/>
    </location>
</feature>
<keyword evidence="3" id="KW-1185">Reference proteome</keyword>
<sequence length="711" mass="72243">MFGAFSNSLMFLVSKYILFLFISVDYTFPIKAPFGLSSAVQSESIIATGQGNNVKNSFPAPENSDSSSTNAVLRGDSESSETSNGEYGVTKASSPQNSSWTFGVSCPTSGTSVPGFGSLATPTFSNFSSVYAGFGPSSSGMLGSSSTFGGVNDEKQPSPFLFGCTCGSFQVGLTCCNNSSGALGSTPATVPLFSALTIGGSSPAPGISLPNYIASSTPIFVSSSSSSTASFGQSISAQSDSKTTSGQANKSNGNVSTSELVDTSSTYAVLKWDSKINGNPAGEIGETLAYPFQNSTLASGSLKSSSSASAIASSPMLGNATASFGGSIFGQKAAFGSFASLDTSNRPAFSTARTSFIFGKKQGFGSSASLSTSSQPAFAAARTSSTGTTHTVLGTTYSFSCETTKTLTFGSTGAASGSSHAPAFGSAEALHSTGFSSSSNPVPGSPSGFKFGAASTSVYFSVPTPSLGQSTSAPNNASQFQTFPPAFGTWSYSFGARTSKTFGSNKDGDGKHGGSRVLAYTATTNGNGCTCPSEKLVSISAMPAYINRSPEELRWEDHQQANKGICFNGSTFGFSGFGASSAPHVTSSPNADHTAKTLSTTHVFPSFRAFNAPAIGSSPSIVNNSLALGAVPALASLSFANTPPLPLLWPIARSLGQSNVAFGQCPNFGRQSIIACAPAPPIGFGQNAYSSTRQLRSPGNSFGFGQASVSF</sequence>
<protein>
    <recommendedName>
        <fullName evidence="4">Nucleoporin autopeptidase</fullName>
    </recommendedName>
</protein>
<dbReference type="Proteomes" id="UP000585474">
    <property type="component" value="Unassembled WGS sequence"/>
</dbReference>
<organism evidence="2 3">
    <name type="scientific">Actinidia rufa</name>
    <dbReference type="NCBI Taxonomy" id="165716"/>
    <lineage>
        <taxon>Eukaryota</taxon>
        <taxon>Viridiplantae</taxon>
        <taxon>Streptophyta</taxon>
        <taxon>Embryophyta</taxon>
        <taxon>Tracheophyta</taxon>
        <taxon>Spermatophyta</taxon>
        <taxon>Magnoliopsida</taxon>
        <taxon>eudicotyledons</taxon>
        <taxon>Gunneridae</taxon>
        <taxon>Pentapetalae</taxon>
        <taxon>asterids</taxon>
        <taxon>Ericales</taxon>
        <taxon>Actinidiaceae</taxon>
        <taxon>Actinidia</taxon>
    </lineage>
</organism>
<evidence type="ECO:0008006" key="4">
    <source>
        <dbReference type="Google" id="ProtNLM"/>
    </source>
</evidence>
<gene>
    <name evidence="2" type="ORF">Acr_19g0000740</name>
</gene>
<feature type="region of interest" description="Disordered" evidence="1">
    <location>
        <begin position="237"/>
        <end position="258"/>
    </location>
</feature>
<evidence type="ECO:0000256" key="1">
    <source>
        <dbReference type="SAM" id="MobiDB-lite"/>
    </source>
</evidence>
<evidence type="ECO:0000313" key="3">
    <source>
        <dbReference type="Proteomes" id="UP000585474"/>
    </source>
</evidence>
<reference evidence="2 3" key="1">
    <citation type="submission" date="2019-07" db="EMBL/GenBank/DDBJ databases">
        <title>De Novo Assembly of kiwifruit Actinidia rufa.</title>
        <authorList>
            <person name="Sugita-Konishi S."/>
            <person name="Sato K."/>
            <person name="Mori E."/>
            <person name="Abe Y."/>
            <person name="Kisaki G."/>
            <person name="Hamano K."/>
            <person name="Suezawa K."/>
            <person name="Otani M."/>
            <person name="Fukuda T."/>
            <person name="Manabe T."/>
            <person name="Gomi K."/>
            <person name="Tabuchi M."/>
            <person name="Akimitsu K."/>
            <person name="Kataoka I."/>
        </authorList>
    </citation>
    <scope>NUCLEOTIDE SEQUENCE [LARGE SCALE GENOMIC DNA]</scope>
    <source>
        <strain evidence="3">cv. Fuchu</strain>
    </source>
</reference>
<comment type="caution">
    <text evidence="2">The sequence shown here is derived from an EMBL/GenBank/DDBJ whole genome shotgun (WGS) entry which is preliminary data.</text>
</comment>
<proteinExistence type="predicted"/>
<name>A0A7J0G8K7_9ERIC</name>
<dbReference type="Gene3D" id="1.10.10.2360">
    <property type="match status" value="1"/>
</dbReference>
<dbReference type="OrthoDB" id="1109939at2759"/>
<dbReference type="EMBL" id="BJWL01000019">
    <property type="protein sequence ID" value="GFZ07137.1"/>
    <property type="molecule type" value="Genomic_DNA"/>
</dbReference>
<evidence type="ECO:0000313" key="2">
    <source>
        <dbReference type="EMBL" id="GFZ07137.1"/>
    </source>
</evidence>
<accession>A0A7J0G8K7</accession>
<feature type="region of interest" description="Disordered" evidence="1">
    <location>
        <begin position="51"/>
        <end position="98"/>
    </location>
</feature>
<dbReference type="AlphaFoldDB" id="A0A7J0G8K7"/>